<evidence type="ECO:0000313" key="2">
    <source>
        <dbReference type="Proteomes" id="UP000601055"/>
    </source>
</evidence>
<sequence length="97" mass="11401">MERKIIGVWESDLLDQPTRNSIGNIVIEFTADGKLTYKIVENKKMHIINMIYHVIGDTIFSNQPSNPQEEKTKFEFKNDDRLLLKFDGEITIFKRIE</sequence>
<organism evidence="1 2">
    <name type="scientific">Pedobacter planticolens</name>
    <dbReference type="NCBI Taxonomy" id="2679964"/>
    <lineage>
        <taxon>Bacteria</taxon>
        <taxon>Pseudomonadati</taxon>
        <taxon>Bacteroidota</taxon>
        <taxon>Sphingobacteriia</taxon>
        <taxon>Sphingobacteriales</taxon>
        <taxon>Sphingobacteriaceae</taxon>
        <taxon>Pedobacter</taxon>
    </lineage>
</organism>
<dbReference type="EMBL" id="WNXD01000002">
    <property type="protein sequence ID" value="MBB2146087.1"/>
    <property type="molecule type" value="Genomic_DNA"/>
</dbReference>
<name>A0A923DXX4_9SPHI</name>
<dbReference type="RefSeq" id="WP_182922760.1">
    <property type="nucleotide sequence ID" value="NZ_WNXD01000002.1"/>
</dbReference>
<proteinExistence type="predicted"/>
<dbReference type="AlphaFoldDB" id="A0A923DXX4"/>
<reference evidence="1" key="1">
    <citation type="submission" date="2019-11" db="EMBL/GenBank/DDBJ databases">
        <title>Description of Pedobacter sp. LMG 31464T.</title>
        <authorList>
            <person name="Carlier A."/>
            <person name="Qi S."/>
            <person name="Vandamme P."/>
        </authorList>
    </citation>
    <scope>NUCLEOTIDE SEQUENCE</scope>
    <source>
        <strain evidence="1">LMG 31464</strain>
    </source>
</reference>
<comment type="caution">
    <text evidence="1">The sequence shown here is derived from an EMBL/GenBank/DDBJ whole genome shotgun (WGS) entry which is preliminary data.</text>
</comment>
<gene>
    <name evidence="1" type="ORF">GM921_11370</name>
</gene>
<evidence type="ECO:0000313" key="1">
    <source>
        <dbReference type="EMBL" id="MBB2146087.1"/>
    </source>
</evidence>
<dbReference type="Proteomes" id="UP000601055">
    <property type="component" value="Unassembled WGS sequence"/>
</dbReference>
<accession>A0A923DXX4</accession>
<protein>
    <submittedName>
        <fullName evidence="1">Uncharacterized protein</fullName>
    </submittedName>
</protein>
<keyword evidence="2" id="KW-1185">Reference proteome</keyword>